<evidence type="ECO:0000259" key="2">
    <source>
        <dbReference type="Pfam" id="PF07995"/>
    </source>
</evidence>
<dbReference type="Proteomes" id="UP001193501">
    <property type="component" value="Unassembled WGS sequence"/>
</dbReference>
<dbReference type="InterPro" id="IPR011042">
    <property type="entry name" value="6-blade_b-propeller_TolB-like"/>
</dbReference>
<dbReference type="PANTHER" id="PTHR19328:SF75">
    <property type="entry name" value="ALDOSE SUGAR DEHYDROGENASE YLII"/>
    <property type="match status" value="1"/>
</dbReference>
<keyword evidence="1" id="KW-0732">Signal</keyword>
<dbReference type="AlphaFoldDB" id="A0AAE4YBR4"/>
<evidence type="ECO:0000313" key="4">
    <source>
        <dbReference type="Proteomes" id="UP001193501"/>
    </source>
</evidence>
<sequence length="388" mass="41658">MRHLAALFALLPWPVLAQDWNAAPPNAPYVAAFPGQTRAPALPDAALALTPLAEGLRHPWGMEELPDGRWLVTERPGRMRIVSDRGVSKPIQGLPPVHAEGQGGLLDVVIARDFDKTRRVWWSYAEPRGALNGTAVATGVLSADETRLDQVTVIFRQAPGWASDAHYGGRLVLAPDGALILTTGERSDRRARLQAQDPASHLGKVIRLSPGGGPAPGNPALPGWAPEVWSIGHRNVQSAAYGPDGRLYTIEHGPLGGDELNRPEAGRNYGWPVVTYGLEYSGAAIGQGLTEAQGMEQPLYYWDPVIAPSGLAFYDGAMFPDWRGSLLVGALGGQALVRLTLKGDRITGEARYLQGMARIRDVAVARDGAIMILTDEENGALIRLTPKP</sequence>
<reference evidence="3" key="1">
    <citation type="submission" date="2020-01" db="EMBL/GenBank/DDBJ databases">
        <authorList>
            <person name="Chen W.-M."/>
        </authorList>
    </citation>
    <scope>NUCLEOTIDE SEQUENCE</scope>
    <source>
        <strain evidence="3">CYK-10</strain>
    </source>
</reference>
<protein>
    <submittedName>
        <fullName evidence="3">PQQ-dependent sugar dehydrogenase</fullName>
    </submittedName>
</protein>
<dbReference type="Gene3D" id="2.120.10.30">
    <property type="entry name" value="TolB, C-terminal domain"/>
    <property type="match status" value="1"/>
</dbReference>
<proteinExistence type="predicted"/>
<name>A0AAE4YBR4_9RHOB</name>
<comment type="caution">
    <text evidence="3">The sequence shown here is derived from an EMBL/GenBank/DDBJ whole genome shotgun (WGS) entry which is preliminary data.</text>
</comment>
<dbReference type="EMBL" id="JAABNR010000033">
    <property type="protein sequence ID" value="NBZ89757.1"/>
    <property type="molecule type" value="Genomic_DNA"/>
</dbReference>
<dbReference type="Pfam" id="PF07995">
    <property type="entry name" value="GSDH"/>
    <property type="match status" value="1"/>
</dbReference>
<evidence type="ECO:0000313" key="3">
    <source>
        <dbReference type="EMBL" id="NBZ89757.1"/>
    </source>
</evidence>
<organism evidence="3 4">
    <name type="scientific">Stagnihabitans tardus</name>
    <dbReference type="NCBI Taxonomy" id="2699202"/>
    <lineage>
        <taxon>Bacteria</taxon>
        <taxon>Pseudomonadati</taxon>
        <taxon>Pseudomonadota</taxon>
        <taxon>Alphaproteobacteria</taxon>
        <taxon>Rhodobacterales</taxon>
        <taxon>Paracoccaceae</taxon>
        <taxon>Stagnihabitans</taxon>
    </lineage>
</organism>
<gene>
    <name evidence="3" type="ORF">GV832_19405</name>
</gene>
<dbReference type="InterPro" id="IPR012938">
    <property type="entry name" value="Glc/Sorbosone_DH"/>
</dbReference>
<feature type="chain" id="PRO_5042014871" evidence="1">
    <location>
        <begin position="18"/>
        <end position="388"/>
    </location>
</feature>
<dbReference type="SUPFAM" id="SSF50952">
    <property type="entry name" value="Soluble quinoprotein glucose dehydrogenase"/>
    <property type="match status" value="1"/>
</dbReference>
<accession>A0AAE4YBR4</accession>
<dbReference type="InterPro" id="IPR011041">
    <property type="entry name" value="Quinoprot_gluc/sorb_DH_b-prop"/>
</dbReference>
<evidence type="ECO:0000256" key="1">
    <source>
        <dbReference type="SAM" id="SignalP"/>
    </source>
</evidence>
<feature type="domain" description="Glucose/Sorbosone dehydrogenase" evidence="2">
    <location>
        <begin position="56"/>
        <end position="383"/>
    </location>
</feature>
<dbReference type="RefSeq" id="WP_168776552.1">
    <property type="nucleotide sequence ID" value="NZ_JAABNR010000033.1"/>
</dbReference>
<dbReference type="PANTHER" id="PTHR19328">
    <property type="entry name" value="HEDGEHOG-INTERACTING PROTEIN"/>
    <property type="match status" value="1"/>
</dbReference>
<feature type="signal peptide" evidence="1">
    <location>
        <begin position="1"/>
        <end position="17"/>
    </location>
</feature>
<keyword evidence="4" id="KW-1185">Reference proteome</keyword>